<gene>
    <name evidence="2" type="ORF">M8C21_022766</name>
</gene>
<name>A0AAD5DF47_AMBAR</name>
<keyword evidence="3" id="KW-1185">Reference proteome</keyword>
<dbReference type="Proteomes" id="UP001206925">
    <property type="component" value="Unassembled WGS sequence"/>
</dbReference>
<protein>
    <submittedName>
        <fullName evidence="2">Uncharacterized protein</fullName>
    </submittedName>
</protein>
<reference evidence="2" key="1">
    <citation type="submission" date="2022-06" db="EMBL/GenBank/DDBJ databases">
        <title>Uncovering the hologenomic basis of an extraordinary plant invasion.</title>
        <authorList>
            <person name="Bieker V.C."/>
            <person name="Martin M.D."/>
            <person name="Gilbert T."/>
            <person name="Hodgins K."/>
            <person name="Battlay P."/>
            <person name="Petersen B."/>
            <person name="Wilson J."/>
        </authorList>
    </citation>
    <scope>NUCLEOTIDE SEQUENCE</scope>
    <source>
        <strain evidence="2">AA19_3_7</strain>
        <tissue evidence="2">Leaf</tissue>
    </source>
</reference>
<dbReference type="AlphaFoldDB" id="A0AAD5DF47"/>
<accession>A0AAD5DF47</accession>
<feature type="compositionally biased region" description="Basic residues" evidence="1">
    <location>
        <begin position="135"/>
        <end position="147"/>
    </location>
</feature>
<proteinExistence type="predicted"/>
<feature type="region of interest" description="Disordered" evidence="1">
    <location>
        <begin position="122"/>
        <end position="165"/>
    </location>
</feature>
<evidence type="ECO:0000313" key="2">
    <source>
        <dbReference type="EMBL" id="KAI7758242.1"/>
    </source>
</evidence>
<dbReference type="EMBL" id="JAMZMK010000015">
    <property type="protein sequence ID" value="KAI7758242.1"/>
    <property type="molecule type" value="Genomic_DNA"/>
</dbReference>
<sequence length="165" mass="19126">MALNIKPLENKPIGIPCKSKDTNESVYIESQHQRYHEINTVVSEPDYNQQQYQELRNKMTKRLVSRKHKRINEVRKPICIQMNSSSRAIASAKANMHPNEQHQQNNSKDKENHIIVTHMMTTDVLSQPNDPLTHRTQKKKNKTKRSTSKYQKNNSGFTDSASEKG</sequence>
<comment type="caution">
    <text evidence="2">The sequence shown here is derived from an EMBL/GenBank/DDBJ whole genome shotgun (WGS) entry which is preliminary data.</text>
</comment>
<organism evidence="2 3">
    <name type="scientific">Ambrosia artemisiifolia</name>
    <name type="common">Common ragweed</name>
    <dbReference type="NCBI Taxonomy" id="4212"/>
    <lineage>
        <taxon>Eukaryota</taxon>
        <taxon>Viridiplantae</taxon>
        <taxon>Streptophyta</taxon>
        <taxon>Embryophyta</taxon>
        <taxon>Tracheophyta</taxon>
        <taxon>Spermatophyta</taxon>
        <taxon>Magnoliopsida</taxon>
        <taxon>eudicotyledons</taxon>
        <taxon>Gunneridae</taxon>
        <taxon>Pentapetalae</taxon>
        <taxon>asterids</taxon>
        <taxon>campanulids</taxon>
        <taxon>Asterales</taxon>
        <taxon>Asteraceae</taxon>
        <taxon>Asteroideae</taxon>
        <taxon>Heliantheae alliance</taxon>
        <taxon>Heliantheae</taxon>
        <taxon>Ambrosia</taxon>
    </lineage>
</organism>
<feature type="compositionally biased region" description="Polar residues" evidence="1">
    <location>
        <begin position="150"/>
        <end position="165"/>
    </location>
</feature>
<evidence type="ECO:0000313" key="3">
    <source>
        <dbReference type="Proteomes" id="UP001206925"/>
    </source>
</evidence>
<evidence type="ECO:0000256" key="1">
    <source>
        <dbReference type="SAM" id="MobiDB-lite"/>
    </source>
</evidence>